<gene>
    <name evidence="2" type="ORF">OGZ50_06440</name>
</gene>
<dbReference type="AlphaFoldDB" id="A0AAP3Z124"/>
<evidence type="ECO:0000313" key="3">
    <source>
        <dbReference type="Proteomes" id="UP001152598"/>
    </source>
</evidence>
<proteinExistence type="predicted"/>
<protein>
    <submittedName>
        <fullName evidence="2">Uncharacterized protein</fullName>
    </submittedName>
</protein>
<reference evidence="2" key="1">
    <citation type="submission" date="2022-10" db="EMBL/GenBank/DDBJ databases">
        <authorList>
            <person name="Turner M.S."/>
            <person name="Huang W."/>
        </authorList>
    </citation>
    <scope>NUCLEOTIDE SEQUENCE</scope>
    <source>
        <strain evidence="2">54</strain>
    </source>
</reference>
<feature type="coiled-coil region" evidence="1">
    <location>
        <begin position="17"/>
        <end position="44"/>
    </location>
</feature>
<dbReference type="Proteomes" id="UP001152598">
    <property type="component" value="Unassembled WGS sequence"/>
</dbReference>
<evidence type="ECO:0000313" key="2">
    <source>
        <dbReference type="EMBL" id="MDG4976370.1"/>
    </source>
</evidence>
<accession>A0AAP3Z124</accession>
<comment type="caution">
    <text evidence="2">The sequence shown here is derived from an EMBL/GenBank/DDBJ whole genome shotgun (WGS) entry which is preliminary data.</text>
</comment>
<organism evidence="2 3">
    <name type="scientific">Lactococcus lactis</name>
    <dbReference type="NCBI Taxonomy" id="1358"/>
    <lineage>
        <taxon>Bacteria</taxon>
        <taxon>Bacillati</taxon>
        <taxon>Bacillota</taxon>
        <taxon>Bacilli</taxon>
        <taxon>Lactobacillales</taxon>
        <taxon>Streptococcaceae</taxon>
        <taxon>Lactococcus</taxon>
    </lineage>
</organism>
<name>A0AAP3Z124_9LACT</name>
<keyword evidence="1" id="KW-0175">Coiled coil</keyword>
<reference evidence="2" key="2">
    <citation type="journal article" date="2023" name="Food Microbiol.">
        <title>Evaluation of the fermentation potential of lactic acid bacteria isolated from herbs, fruits and vegetables as starter cultures in nut-based milk alternatives.</title>
        <authorList>
            <person name="Huang W."/>
            <person name="Dong A."/>
            <person name="Pham H.T."/>
            <person name="Zhou C."/>
            <person name="Huo Z."/>
            <person name="Watjen A.P."/>
            <person name="Prakash S."/>
            <person name="Bang-Berthelsen C.H."/>
            <person name="Turner M.S."/>
        </authorList>
    </citation>
    <scope>NUCLEOTIDE SEQUENCE</scope>
    <source>
        <strain evidence="2">54</strain>
    </source>
</reference>
<dbReference type="RefSeq" id="WP_278200802.1">
    <property type="nucleotide sequence ID" value="NZ_JAOWLT010000002.1"/>
</dbReference>
<sequence length="101" mass="11949">MKNYSKLKKSELIELLKERESDEIEDFKSRILELEEELEEVNAPDDKYKDALVEFVGTYQKYKRNPEVYTLEDVFSNIESISNELEREEGISGYDAQFTLI</sequence>
<dbReference type="EMBL" id="JAOWLV010000003">
    <property type="protein sequence ID" value="MDG4976370.1"/>
    <property type="molecule type" value="Genomic_DNA"/>
</dbReference>
<evidence type="ECO:0000256" key="1">
    <source>
        <dbReference type="SAM" id="Coils"/>
    </source>
</evidence>